<sequence length="113" mass="11056">MGPMRMAHTITLVLLGGGVMLGGAAMMMPSPGAARQRECQEARAQARPDADQICASARSSSTRTGGSMFYAGGGTGSRGPALAGAAGFRGDPSASSRGGFGGIGRAFSSSSGG</sequence>
<dbReference type="EMBL" id="JAGIYZ010000004">
    <property type="protein sequence ID" value="MBP0463532.1"/>
    <property type="molecule type" value="Genomic_DNA"/>
</dbReference>
<evidence type="ECO:0000313" key="3">
    <source>
        <dbReference type="Proteomes" id="UP000680815"/>
    </source>
</evidence>
<protein>
    <submittedName>
        <fullName evidence="2">Uncharacterized protein</fullName>
    </submittedName>
</protein>
<gene>
    <name evidence="2" type="ORF">J5Y09_06395</name>
</gene>
<keyword evidence="3" id="KW-1185">Reference proteome</keyword>
<evidence type="ECO:0000313" key="2">
    <source>
        <dbReference type="EMBL" id="MBP0463532.1"/>
    </source>
</evidence>
<dbReference type="RefSeq" id="WP_209350920.1">
    <property type="nucleotide sequence ID" value="NZ_JAGIYZ010000004.1"/>
</dbReference>
<feature type="region of interest" description="Disordered" evidence="1">
    <location>
        <begin position="45"/>
        <end position="113"/>
    </location>
</feature>
<evidence type="ECO:0000256" key="1">
    <source>
        <dbReference type="SAM" id="MobiDB-lite"/>
    </source>
</evidence>
<reference evidence="2 3" key="1">
    <citation type="submission" date="2021-03" db="EMBL/GenBank/DDBJ databases">
        <authorList>
            <person name="So Y."/>
        </authorList>
    </citation>
    <scope>NUCLEOTIDE SEQUENCE [LARGE SCALE GENOMIC DNA]</scope>
    <source>
        <strain evidence="2 3">PWR1</strain>
    </source>
</reference>
<comment type="caution">
    <text evidence="2">The sequence shown here is derived from an EMBL/GenBank/DDBJ whole genome shotgun (WGS) entry which is preliminary data.</text>
</comment>
<dbReference type="Proteomes" id="UP000680815">
    <property type="component" value="Unassembled WGS sequence"/>
</dbReference>
<accession>A0ABS4AQ90</accession>
<organism evidence="2 3">
    <name type="scientific">Roseomonas nitratireducens</name>
    <dbReference type="NCBI Taxonomy" id="2820810"/>
    <lineage>
        <taxon>Bacteria</taxon>
        <taxon>Pseudomonadati</taxon>
        <taxon>Pseudomonadota</taxon>
        <taxon>Alphaproteobacteria</taxon>
        <taxon>Acetobacterales</taxon>
        <taxon>Roseomonadaceae</taxon>
        <taxon>Roseomonas</taxon>
    </lineage>
</organism>
<feature type="compositionally biased region" description="Low complexity" evidence="1">
    <location>
        <begin position="55"/>
        <end position="67"/>
    </location>
</feature>
<proteinExistence type="predicted"/>
<name>A0ABS4AQ90_9PROT</name>